<evidence type="ECO:0000313" key="4">
    <source>
        <dbReference type="Proteomes" id="UP001519363"/>
    </source>
</evidence>
<keyword evidence="1" id="KW-0175">Coiled coil</keyword>
<evidence type="ECO:0000313" key="3">
    <source>
        <dbReference type="EMBL" id="MBP2473163.1"/>
    </source>
</evidence>
<gene>
    <name evidence="3" type="ORF">JOF53_002035</name>
</gene>
<feature type="region of interest" description="Disordered" evidence="2">
    <location>
        <begin position="156"/>
        <end position="217"/>
    </location>
</feature>
<accession>A0ABS5A9B2</accession>
<organism evidence="3 4">
    <name type="scientific">Crossiella equi</name>
    <dbReference type="NCBI Taxonomy" id="130796"/>
    <lineage>
        <taxon>Bacteria</taxon>
        <taxon>Bacillati</taxon>
        <taxon>Actinomycetota</taxon>
        <taxon>Actinomycetes</taxon>
        <taxon>Pseudonocardiales</taxon>
        <taxon>Pseudonocardiaceae</taxon>
        <taxon>Crossiella</taxon>
    </lineage>
</organism>
<keyword evidence="4" id="KW-1185">Reference proteome</keyword>
<feature type="coiled-coil region" evidence="1">
    <location>
        <begin position="25"/>
        <end position="62"/>
    </location>
</feature>
<name>A0ABS5A9B2_9PSEU</name>
<evidence type="ECO:0000256" key="1">
    <source>
        <dbReference type="SAM" id="Coils"/>
    </source>
</evidence>
<reference evidence="3 4" key="1">
    <citation type="submission" date="2021-03" db="EMBL/GenBank/DDBJ databases">
        <title>Sequencing the genomes of 1000 actinobacteria strains.</title>
        <authorList>
            <person name="Klenk H.-P."/>
        </authorList>
    </citation>
    <scope>NUCLEOTIDE SEQUENCE [LARGE SCALE GENOMIC DNA]</scope>
    <source>
        <strain evidence="3 4">DSM 44580</strain>
    </source>
</reference>
<sequence length="217" mass="23123">MSQAAKAALDAGDAAIAEFLATGYLEAAKRDAEAKEAQLRRQEEERKAAEALTDLAKRAKRAAEARTHLIAAHAEGVRALQAAANAMTSAANASRNAEALLAENTAASRRGGFDDLKREVERQPGYAASTAEQARRAAAQAITQANILVETGLPRHAVGQSHRGHGRIRSGCEEGGGDRPACGDRGHRRRRRHRRGGQGGRARRESQAVAAQRRGAR</sequence>
<dbReference type="EMBL" id="JAGIOO010000001">
    <property type="protein sequence ID" value="MBP2473163.1"/>
    <property type="molecule type" value="Genomic_DNA"/>
</dbReference>
<comment type="caution">
    <text evidence="3">The sequence shown here is derived from an EMBL/GenBank/DDBJ whole genome shotgun (WGS) entry which is preliminary data.</text>
</comment>
<feature type="compositionally biased region" description="Basic residues" evidence="2">
    <location>
        <begin position="186"/>
        <end position="196"/>
    </location>
</feature>
<protein>
    <submittedName>
        <fullName evidence="3">Uncharacterized protein</fullName>
    </submittedName>
</protein>
<proteinExistence type="predicted"/>
<dbReference type="Proteomes" id="UP001519363">
    <property type="component" value="Unassembled WGS sequence"/>
</dbReference>
<evidence type="ECO:0000256" key="2">
    <source>
        <dbReference type="SAM" id="MobiDB-lite"/>
    </source>
</evidence>